<dbReference type="AlphaFoldDB" id="A0A6C0J4S9"/>
<sequence length="201" mass="23949">MRLPKRNKIDKKKKIDFDFEWVYEQHESSVKPSGFWYSCYNSWYNWTEMNDGFGHHKYIHKININSKVLTDIENKNKDKLLVINNLKDFDIFNKRYGHKAVIQYPPGGSPKRRFGDPDNTTPDIHPRAYKDKTKYVFINWDKVSKDYGGIEICPYLPQRKHYLWYSSFDAASGCIWNTKSIIKNSELIYEKKKGKYVKTNA</sequence>
<reference evidence="1" key="1">
    <citation type="journal article" date="2020" name="Nature">
        <title>Giant virus diversity and host interactions through global metagenomics.</title>
        <authorList>
            <person name="Schulz F."/>
            <person name="Roux S."/>
            <person name="Paez-Espino D."/>
            <person name="Jungbluth S."/>
            <person name="Walsh D.A."/>
            <person name="Denef V.J."/>
            <person name="McMahon K.D."/>
            <person name="Konstantinidis K.T."/>
            <person name="Eloe-Fadrosh E.A."/>
            <person name="Kyrpides N.C."/>
            <person name="Woyke T."/>
        </authorList>
    </citation>
    <scope>NUCLEOTIDE SEQUENCE</scope>
    <source>
        <strain evidence="1">GVMAG-M-3300025727-45</strain>
    </source>
</reference>
<organism evidence="1">
    <name type="scientific">viral metagenome</name>
    <dbReference type="NCBI Taxonomy" id="1070528"/>
    <lineage>
        <taxon>unclassified sequences</taxon>
        <taxon>metagenomes</taxon>
        <taxon>organismal metagenomes</taxon>
    </lineage>
</organism>
<protein>
    <submittedName>
        <fullName evidence="1">Uncharacterized protein</fullName>
    </submittedName>
</protein>
<accession>A0A6C0J4S9</accession>
<proteinExistence type="predicted"/>
<evidence type="ECO:0000313" key="1">
    <source>
        <dbReference type="EMBL" id="QHT99770.1"/>
    </source>
</evidence>
<name>A0A6C0J4S9_9ZZZZ</name>
<dbReference type="EMBL" id="MN740315">
    <property type="protein sequence ID" value="QHT99770.1"/>
    <property type="molecule type" value="Genomic_DNA"/>
</dbReference>